<evidence type="ECO:0000313" key="4">
    <source>
        <dbReference type="Proteomes" id="UP000244773"/>
    </source>
</evidence>
<feature type="domain" description="Apple" evidence="2">
    <location>
        <begin position="449"/>
        <end position="506"/>
    </location>
</feature>
<organism evidence="3">
    <name type="scientific">Tetraselmis virus 1</name>
    <dbReference type="NCBI Taxonomy" id="2060617"/>
    <lineage>
        <taxon>Viruses</taxon>
        <taxon>Varidnaviria</taxon>
        <taxon>Bamfordvirae</taxon>
        <taxon>Nucleocytoviricota</taxon>
        <taxon>Megaviricetes</taxon>
        <taxon>Imitervirales</taxon>
        <taxon>Allomimiviridae</taxon>
        <taxon>Oceanusvirus</taxon>
        <taxon>Oceanusvirus kaneohense</taxon>
    </lineage>
</organism>
<dbReference type="EMBL" id="KY322437">
    <property type="protein sequence ID" value="AUF82440.1"/>
    <property type="molecule type" value="Genomic_DNA"/>
</dbReference>
<protein>
    <submittedName>
        <fullName evidence="3">PAN domain-containing protein</fullName>
    </submittedName>
</protein>
<reference evidence="3" key="1">
    <citation type="journal article" date="2018" name="Virology">
        <title>A giant virus infecting green algae encodes key fermentation genes.</title>
        <authorList>
            <person name="Schvarcz C.R."/>
            <person name="Steward G.F."/>
        </authorList>
    </citation>
    <scope>NUCLEOTIDE SEQUENCE [LARGE SCALE GENOMIC DNA]</scope>
</reference>
<accession>A0A2P0VNJ5</accession>
<keyword evidence="4" id="KW-1185">Reference proteome</keyword>
<gene>
    <name evidence="3" type="ORF">TetV_348</name>
</gene>
<sequence>MNETSIGVAIVLLIVIVIVPAILSVYAQKESFINCSLLTQHIIDTDNKLRNGCNELGTDNVKECSFLFLIRDRLCKLNKNQCNSVCNSPPVTRRSETTSLSRAMTLYSNMVSEAKQKAIKKAENQKTAIESAAATEAQRIAEKQAAEAAARRAEAERLANERSIAAAAEAQRIADRQAAAASAAAREAQKKLNEAAEAARRAAEEAAKRAAEEAAKRSESQKEQQTITNIENEPAEDLDKHQQATVKDTDEITSQQLQATKDPLMFNDIKSFSVTRGSQKISDWTTIVGGNSKRTIKLAEVKIGSRTFYRVERHNFYGSKDVLTLVFKQGDSFVTQGKATDHPYRKSDGTLNINGLLEYEYFQFCGSEGCLSPTWKLRGLNDSRIIVNKSLTNSEKKSLQSTNSVNGYTQMTQVGDGEELLGQYMMAPPLHIGKEYSTAIRGAAMPEGKAMFHASSVQECADRCNQVGACGAFTYYQKGGYYDTGRKCKLMGELWTNPPRGYLQPTAKEMVTYLKDTAPNPPIPMPNIYGNKKAHDPLLPLDSWNIDSSKYNAKYQFQPPAKYGQFVNAANYDAVFVRQDPGKSHYYKTYVRKGNKNLWLQGGYGQKNVLTEYDYQNDKGVNEPLVLKDPPDNFFINNLVGVSARPSNPSPSVKPTAERSVKALKFKNTSAAVFVGMKEHIKLGTSYHNVIVNSITIQDYSGGRSVVKMTGIDLYNNSTKTFYMKDDGNDTDTGNHDIATTNIVAYNGALSPPSGYQSVIYIKFTRNGKNIDMRSGKQGIVGLYMKVSKSGTNWNYQIKSKTLNNGGYLTESQNSFTSYAPSYTYRSWFDLQESDKILNATGTALVRNNKISAQARGQWGYGGG</sequence>
<feature type="region of interest" description="Disordered" evidence="1">
    <location>
        <begin position="195"/>
        <end position="251"/>
    </location>
</feature>
<dbReference type="InterPro" id="IPR003609">
    <property type="entry name" value="Pan_app"/>
</dbReference>
<evidence type="ECO:0000313" key="3">
    <source>
        <dbReference type="EMBL" id="AUF82440.1"/>
    </source>
</evidence>
<dbReference type="Pfam" id="PF00024">
    <property type="entry name" value="PAN_1"/>
    <property type="match status" value="1"/>
</dbReference>
<feature type="compositionally biased region" description="Basic and acidic residues" evidence="1">
    <location>
        <begin position="237"/>
        <end position="250"/>
    </location>
</feature>
<dbReference type="Proteomes" id="UP000244773">
    <property type="component" value="Segment"/>
</dbReference>
<evidence type="ECO:0000259" key="2">
    <source>
        <dbReference type="Pfam" id="PF00024"/>
    </source>
</evidence>
<evidence type="ECO:0000256" key="1">
    <source>
        <dbReference type="SAM" id="MobiDB-lite"/>
    </source>
</evidence>
<feature type="compositionally biased region" description="Basic and acidic residues" evidence="1">
    <location>
        <begin position="195"/>
        <end position="222"/>
    </location>
</feature>
<proteinExistence type="predicted"/>
<name>A0A2P0VNJ5_9VIRU</name>